<dbReference type="EMBL" id="KZ301989">
    <property type="protein sequence ID" value="PFH51299.1"/>
    <property type="molecule type" value="Genomic_DNA"/>
</dbReference>
<dbReference type="PRINTS" id="PR00837">
    <property type="entry name" value="V5TPXLIKE"/>
</dbReference>
<reference evidence="3 4" key="1">
    <citation type="submission" date="2014-02" db="EMBL/GenBank/DDBJ databases">
        <title>Transposable element dynamics among asymbiotic and ectomycorrhizal Amanita fungi.</title>
        <authorList>
            <consortium name="DOE Joint Genome Institute"/>
            <person name="Hess J."/>
            <person name="Skrede I."/>
            <person name="Wolfe B."/>
            <person name="LaButti K."/>
            <person name="Ohm R.A."/>
            <person name="Grigoriev I.V."/>
            <person name="Pringle A."/>
        </authorList>
    </citation>
    <scope>NUCLEOTIDE SEQUENCE [LARGE SCALE GENOMIC DNA]</scope>
    <source>
        <strain evidence="3 4">SKay4041</strain>
    </source>
</reference>
<name>A0A2A9NL71_9AGAR</name>
<dbReference type="Pfam" id="PF00188">
    <property type="entry name" value="CAP"/>
    <property type="match status" value="1"/>
</dbReference>
<keyword evidence="1" id="KW-0732">Signal</keyword>
<evidence type="ECO:0000313" key="3">
    <source>
        <dbReference type="EMBL" id="PFH51299.1"/>
    </source>
</evidence>
<dbReference type="SUPFAM" id="SSF55797">
    <property type="entry name" value="PR-1-like"/>
    <property type="match status" value="1"/>
</dbReference>
<evidence type="ECO:0000259" key="2">
    <source>
        <dbReference type="SMART" id="SM00198"/>
    </source>
</evidence>
<evidence type="ECO:0000256" key="1">
    <source>
        <dbReference type="SAM" id="SignalP"/>
    </source>
</evidence>
<dbReference type="InterPro" id="IPR035940">
    <property type="entry name" value="CAP_sf"/>
</dbReference>
<dbReference type="InterPro" id="IPR001283">
    <property type="entry name" value="CRISP-related"/>
</dbReference>
<dbReference type="AlphaFoldDB" id="A0A2A9NL71"/>
<proteinExistence type="predicted"/>
<evidence type="ECO:0000313" key="4">
    <source>
        <dbReference type="Proteomes" id="UP000242287"/>
    </source>
</evidence>
<gene>
    <name evidence="3" type="ORF">AMATHDRAFT_142836</name>
</gene>
<dbReference type="OrthoDB" id="337038at2759"/>
<feature type="domain" description="SCP" evidence="2">
    <location>
        <begin position="37"/>
        <end position="170"/>
    </location>
</feature>
<dbReference type="PANTHER" id="PTHR10334">
    <property type="entry name" value="CYSTEINE-RICH SECRETORY PROTEIN-RELATED"/>
    <property type="match status" value="1"/>
</dbReference>
<dbReference type="InterPro" id="IPR014044">
    <property type="entry name" value="CAP_dom"/>
</dbReference>
<dbReference type="Gene3D" id="3.40.33.10">
    <property type="entry name" value="CAP"/>
    <property type="match status" value="1"/>
</dbReference>
<dbReference type="SMART" id="SM00198">
    <property type="entry name" value="SCP"/>
    <property type="match status" value="1"/>
</dbReference>
<protein>
    <recommendedName>
        <fullName evidence="2">SCP domain-containing protein</fullName>
    </recommendedName>
</protein>
<keyword evidence="4" id="KW-1185">Reference proteome</keyword>
<dbReference type="Proteomes" id="UP000242287">
    <property type="component" value="Unassembled WGS sequence"/>
</dbReference>
<feature type="chain" id="PRO_5013129213" description="SCP domain-containing protein" evidence="1">
    <location>
        <begin position="21"/>
        <end position="173"/>
    </location>
</feature>
<accession>A0A2A9NL71</accession>
<sequence length="173" mass="19015">MLFFSAFAVLTLSLNALALSRPTYSRGLGSRQRYDPSEIAQYLAAHNIVRVAHEASPLHWSHKLADKAQAWADTCQFRHSEGTLSDEPYGENMVAATGSFPILNALKLFSADKAEYNPMAPSYNHFTQVVWKSTQYLGCASSQCGGIFNATETRATMYVCLYEPPGNVVGQAL</sequence>
<organism evidence="3 4">
    <name type="scientific">Amanita thiersii Skay4041</name>
    <dbReference type="NCBI Taxonomy" id="703135"/>
    <lineage>
        <taxon>Eukaryota</taxon>
        <taxon>Fungi</taxon>
        <taxon>Dikarya</taxon>
        <taxon>Basidiomycota</taxon>
        <taxon>Agaricomycotina</taxon>
        <taxon>Agaricomycetes</taxon>
        <taxon>Agaricomycetidae</taxon>
        <taxon>Agaricales</taxon>
        <taxon>Pluteineae</taxon>
        <taxon>Amanitaceae</taxon>
        <taxon>Amanita</taxon>
    </lineage>
</organism>
<feature type="signal peptide" evidence="1">
    <location>
        <begin position="1"/>
        <end position="20"/>
    </location>
</feature>